<dbReference type="Pfam" id="PF07800">
    <property type="entry name" value="DUF1644"/>
    <property type="match status" value="1"/>
</dbReference>
<reference evidence="1 2" key="1">
    <citation type="submission" date="2023-10" db="EMBL/GenBank/DDBJ databases">
        <title>Chromosome-scale genome assembly provides insights into flower coloration mechanisms of Canna indica.</title>
        <authorList>
            <person name="Li C."/>
        </authorList>
    </citation>
    <scope>NUCLEOTIDE SEQUENCE [LARGE SCALE GENOMIC DNA]</scope>
    <source>
        <tissue evidence="1">Flower</tissue>
    </source>
</reference>
<proteinExistence type="predicted"/>
<dbReference type="PANTHER" id="PTHR31197:SF2">
    <property type="entry name" value="C2H2-TYPE DOMAIN-CONTAINING PROTEIN"/>
    <property type="match status" value="1"/>
</dbReference>
<dbReference type="InterPro" id="IPR012866">
    <property type="entry name" value="DUF1644"/>
</dbReference>
<accession>A0AAQ3JU88</accession>
<keyword evidence="2" id="KW-1185">Reference proteome</keyword>
<sequence>MLKITEKEKNIPKDADIHVLQKQWDDVLCPICMEYPHNAVVLFCASYEKGCRSYICDTSYRHSNCLDRFRKLRLNSGDNPSSSASTILGNVDAERPRLSSPYTIDPASIFQPPRTITDLMEPHENYSADDVISAAPDEYLDNTEVRQEQNRYLGSHLEANASFDGSGGSNELEDNPLKCPLCRGSVLGWMIVKEARQYMDQKLRSCSGDSCSFSGNYKELRKHARRVHPMTRPAEVDPSRQRAWRRLEHQQEYSDILSAIRSAMPGAVVLGDYVIDDGDSLSGDGAGPWWPTLFLLHMFSGPIGSLDEGRSSRAWRTRRRPSTRRYLWGENLLGQQDDSDWNSDNDILIPRRRRRITRSRRDEEQQP</sequence>
<evidence type="ECO:0000313" key="1">
    <source>
        <dbReference type="EMBL" id="WOK94916.1"/>
    </source>
</evidence>
<protein>
    <submittedName>
        <fullName evidence="1">Uncharacterized protein</fullName>
    </submittedName>
</protein>
<dbReference type="PANTHER" id="PTHR31197">
    <property type="entry name" value="OS01G0612600 PROTEIN"/>
    <property type="match status" value="1"/>
</dbReference>
<dbReference type="Proteomes" id="UP001327560">
    <property type="component" value="Chromosome 1"/>
</dbReference>
<dbReference type="EMBL" id="CP136890">
    <property type="protein sequence ID" value="WOK94916.1"/>
    <property type="molecule type" value="Genomic_DNA"/>
</dbReference>
<organism evidence="1 2">
    <name type="scientific">Canna indica</name>
    <name type="common">Indian-shot</name>
    <dbReference type="NCBI Taxonomy" id="4628"/>
    <lineage>
        <taxon>Eukaryota</taxon>
        <taxon>Viridiplantae</taxon>
        <taxon>Streptophyta</taxon>
        <taxon>Embryophyta</taxon>
        <taxon>Tracheophyta</taxon>
        <taxon>Spermatophyta</taxon>
        <taxon>Magnoliopsida</taxon>
        <taxon>Liliopsida</taxon>
        <taxon>Zingiberales</taxon>
        <taxon>Cannaceae</taxon>
        <taxon>Canna</taxon>
    </lineage>
</organism>
<evidence type="ECO:0000313" key="2">
    <source>
        <dbReference type="Proteomes" id="UP001327560"/>
    </source>
</evidence>
<dbReference type="AlphaFoldDB" id="A0AAQ3JU88"/>
<name>A0AAQ3JU88_9LILI</name>
<gene>
    <name evidence="1" type="ORF">Cni_G03621</name>
</gene>